<sequence length="180" mass="19598">MWVGLSREPTREIIEQALARHASGARVWWGDLADPTFDAEIALSIDPNPSEFPFVINGWVVGGQESHQYELGLRLAGELCVMLDCSTICDGSHHGPTKSPYWSIIWQRGVPFLADDCGTLFADYSDGLSLEERQQLGPVKILHPIRMDPWPFDFSAPSPSTAAAPSPRASAAARGAAPRA</sequence>
<dbReference type="Proteomes" id="UP000267418">
    <property type="component" value="Unassembled WGS sequence"/>
</dbReference>
<reference evidence="2 3" key="1">
    <citation type="submission" date="2018-12" db="EMBL/GenBank/DDBJ databases">
        <title>The genome of Variovorax gossypii DSM 100435.</title>
        <authorList>
            <person name="Gao J."/>
            <person name="Sun J."/>
        </authorList>
    </citation>
    <scope>NUCLEOTIDE SEQUENCE [LARGE SCALE GENOMIC DNA]</scope>
    <source>
        <strain evidence="2 3">DSM 100435</strain>
    </source>
</reference>
<dbReference type="OrthoDB" id="6027637at2"/>
<evidence type="ECO:0000313" key="2">
    <source>
        <dbReference type="EMBL" id="RTQ37307.1"/>
    </source>
</evidence>
<gene>
    <name evidence="2" type="ORF">EJP69_06140</name>
</gene>
<accession>A0A3S0JBX3</accession>
<name>A0A3S0JBX3_9BURK</name>
<dbReference type="RefSeq" id="WP_126469060.1">
    <property type="nucleotide sequence ID" value="NZ_RXOE01000001.1"/>
</dbReference>
<organism evidence="2 3">
    <name type="scientific">Variovorax gossypii</name>
    <dbReference type="NCBI Taxonomy" id="1679495"/>
    <lineage>
        <taxon>Bacteria</taxon>
        <taxon>Pseudomonadati</taxon>
        <taxon>Pseudomonadota</taxon>
        <taxon>Betaproteobacteria</taxon>
        <taxon>Burkholderiales</taxon>
        <taxon>Comamonadaceae</taxon>
        <taxon>Variovorax</taxon>
    </lineage>
</organism>
<evidence type="ECO:0000313" key="3">
    <source>
        <dbReference type="Proteomes" id="UP000267418"/>
    </source>
</evidence>
<dbReference type="EMBL" id="RXOE01000001">
    <property type="protein sequence ID" value="RTQ37307.1"/>
    <property type="molecule type" value="Genomic_DNA"/>
</dbReference>
<evidence type="ECO:0000256" key="1">
    <source>
        <dbReference type="SAM" id="MobiDB-lite"/>
    </source>
</evidence>
<proteinExistence type="predicted"/>
<feature type="region of interest" description="Disordered" evidence="1">
    <location>
        <begin position="156"/>
        <end position="180"/>
    </location>
</feature>
<protein>
    <submittedName>
        <fullName evidence="2">Uncharacterized protein</fullName>
    </submittedName>
</protein>
<comment type="caution">
    <text evidence="2">The sequence shown here is derived from an EMBL/GenBank/DDBJ whole genome shotgun (WGS) entry which is preliminary data.</text>
</comment>
<keyword evidence="3" id="KW-1185">Reference proteome</keyword>
<dbReference type="AlphaFoldDB" id="A0A3S0JBX3"/>